<comment type="caution">
    <text evidence="7">The sequence shown here is derived from an EMBL/GenBank/DDBJ whole genome shotgun (WGS) entry which is preliminary data.</text>
</comment>
<feature type="transmembrane region" description="Helical" evidence="6">
    <location>
        <begin position="16"/>
        <end position="35"/>
    </location>
</feature>
<evidence type="ECO:0008006" key="8">
    <source>
        <dbReference type="Google" id="ProtNLM"/>
    </source>
</evidence>
<sequence>MFHWINKYMGWRNWAVFRYNSVFENFFILFLIALVDQKRDLVFLKDSLLFILFSIFATTYGYLVNDYSDMELDRQHGKSNTFEKDSKTKAVLVVALIFLLALLTSLPFWDRPYFVGLTLLWFLITSFYSLPPIRLKERGTANIIFVVLAQRLLPVLILFSVFNFWHVPFLITLLSYVFLRGLSSDVNHQLEDYENDLKTGTQTFAVSKGFRRVQNLFFISLQLEKLLLAVVLLQILFSVNFDRFIAKWLCWITAAIYFVGLGWFLVDKRQWRVNPFHAEERSLNQFLHHAYPSVGLPIFLNLILVFYYLPFAILLLFQILIRRLYSVKILTENFAMKFLLQKLRS</sequence>
<dbReference type="InterPro" id="IPR044878">
    <property type="entry name" value="UbiA_sf"/>
</dbReference>
<feature type="transmembrane region" description="Helical" evidence="6">
    <location>
        <begin position="152"/>
        <end position="179"/>
    </location>
</feature>
<dbReference type="Pfam" id="PF01040">
    <property type="entry name" value="UbiA"/>
    <property type="match status" value="1"/>
</dbReference>
<evidence type="ECO:0000256" key="3">
    <source>
        <dbReference type="ARBA" id="ARBA00022692"/>
    </source>
</evidence>
<feature type="transmembrane region" description="Helical" evidence="6">
    <location>
        <begin position="47"/>
        <end position="67"/>
    </location>
</feature>
<dbReference type="PANTHER" id="PTHR42723:SF1">
    <property type="entry name" value="CHLOROPHYLL SYNTHASE, CHLOROPLASTIC"/>
    <property type="match status" value="1"/>
</dbReference>
<feature type="transmembrane region" description="Helical" evidence="6">
    <location>
        <begin position="298"/>
        <end position="321"/>
    </location>
</feature>
<keyword evidence="2" id="KW-1003">Cell membrane</keyword>
<dbReference type="AlphaFoldDB" id="A0A7V5H2R0"/>
<keyword evidence="3 6" id="KW-0812">Transmembrane</keyword>
<gene>
    <name evidence="7" type="ORF">ENL21_03155</name>
</gene>
<evidence type="ECO:0000256" key="4">
    <source>
        <dbReference type="ARBA" id="ARBA00022989"/>
    </source>
</evidence>
<evidence type="ECO:0000313" key="7">
    <source>
        <dbReference type="EMBL" id="HHE54754.1"/>
    </source>
</evidence>
<evidence type="ECO:0000256" key="2">
    <source>
        <dbReference type="ARBA" id="ARBA00022475"/>
    </source>
</evidence>
<dbReference type="InterPro" id="IPR000537">
    <property type="entry name" value="UbiA_prenyltransferase"/>
</dbReference>
<evidence type="ECO:0000256" key="5">
    <source>
        <dbReference type="ARBA" id="ARBA00023136"/>
    </source>
</evidence>
<dbReference type="PANTHER" id="PTHR42723">
    <property type="entry name" value="CHLOROPHYLL SYNTHASE"/>
    <property type="match status" value="1"/>
</dbReference>
<name>A0A7V5H2R0_CALAY</name>
<dbReference type="GO" id="GO:0016020">
    <property type="term" value="C:membrane"/>
    <property type="evidence" value="ECO:0007669"/>
    <property type="project" value="UniProtKB-SubCell"/>
</dbReference>
<proteinExistence type="predicted"/>
<feature type="transmembrane region" description="Helical" evidence="6">
    <location>
        <begin position="88"/>
        <end position="107"/>
    </location>
</feature>
<dbReference type="GO" id="GO:0016765">
    <property type="term" value="F:transferase activity, transferring alkyl or aryl (other than methyl) groups"/>
    <property type="evidence" value="ECO:0007669"/>
    <property type="project" value="InterPro"/>
</dbReference>
<accession>A0A7V5H2R0</accession>
<dbReference type="Gene3D" id="1.10.357.140">
    <property type="entry name" value="UbiA prenyltransferase"/>
    <property type="match status" value="1"/>
</dbReference>
<keyword evidence="5 6" id="KW-0472">Membrane</keyword>
<protein>
    <recommendedName>
        <fullName evidence="8">Prenyltransferase</fullName>
    </recommendedName>
</protein>
<evidence type="ECO:0000256" key="6">
    <source>
        <dbReference type="SAM" id="Phobius"/>
    </source>
</evidence>
<reference evidence="7" key="1">
    <citation type="journal article" date="2020" name="mSystems">
        <title>Genome- and Community-Level Interaction Insights into Carbon Utilization and Element Cycling Functions of Hydrothermarchaeota in Hydrothermal Sediment.</title>
        <authorList>
            <person name="Zhou Z."/>
            <person name="Liu Y."/>
            <person name="Xu W."/>
            <person name="Pan J."/>
            <person name="Luo Z.H."/>
            <person name="Li M."/>
        </authorList>
    </citation>
    <scope>NUCLEOTIDE SEQUENCE [LARGE SCALE GENOMIC DNA]</scope>
    <source>
        <strain evidence="7">HyVt-76</strain>
    </source>
</reference>
<feature type="transmembrane region" description="Helical" evidence="6">
    <location>
        <begin position="248"/>
        <end position="266"/>
    </location>
</feature>
<dbReference type="Proteomes" id="UP000886111">
    <property type="component" value="Unassembled WGS sequence"/>
</dbReference>
<dbReference type="EMBL" id="DRTD01000225">
    <property type="protein sequence ID" value="HHE54754.1"/>
    <property type="molecule type" value="Genomic_DNA"/>
</dbReference>
<keyword evidence="4 6" id="KW-1133">Transmembrane helix</keyword>
<evidence type="ECO:0000256" key="1">
    <source>
        <dbReference type="ARBA" id="ARBA00004141"/>
    </source>
</evidence>
<comment type="subcellular location">
    <subcellularLocation>
        <location evidence="1">Membrane</location>
        <topology evidence="1">Multi-pass membrane protein</topology>
    </subcellularLocation>
</comment>
<dbReference type="InterPro" id="IPR050475">
    <property type="entry name" value="Prenyltransferase_related"/>
</dbReference>
<organism evidence="7">
    <name type="scientific">Caldithrix abyssi</name>
    <dbReference type="NCBI Taxonomy" id="187145"/>
    <lineage>
        <taxon>Bacteria</taxon>
        <taxon>Pseudomonadati</taxon>
        <taxon>Calditrichota</taxon>
        <taxon>Calditrichia</taxon>
        <taxon>Calditrichales</taxon>
        <taxon>Calditrichaceae</taxon>
        <taxon>Caldithrix</taxon>
    </lineage>
</organism>
<feature type="transmembrane region" description="Helical" evidence="6">
    <location>
        <begin position="113"/>
        <end position="131"/>
    </location>
</feature>
<feature type="transmembrane region" description="Helical" evidence="6">
    <location>
        <begin position="216"/>
        <end position="236"/>
    </location>
</feature>